<organism evidence="2 3">
    <name type="scientific">Thermogutta terrifontis</name>
    <dbReference type="NCBI Taxonomy" id="1331910"/>
    <lineage>
        <taxon>Bacteria</taxon>
        <taxon>Pseudomonadati</taxon>
        <taxon>Planctomycetota</taxon>
        <taxon>Planctomycetia</taxon>
        <taxon>Pirellulales</taxon>
        <taxon>Thermoguttaceae</taxon>
        <taxon>Thermogutta</taxon>
    </lineage>
</organism>
<proteinExistence type="predicted"/>
<protein>
    <submittedName>
        <fullName evidence="2">Uncharacterized protein</fullName>
    </submittedName>
</protein>
<evidence type="ECO:0000313" key="2">
    <source>
        <dbReference type="EMBL" id="ASV73868.1"/>
    </source>
</evidence>
<dbReference type="KEGG" id="ttf:THTE_1266"/>
<keyword evidence="3" id="KW-1185">Reference proteome</keyword>
<gene>
    <name evidence="2" type="ORF">THTE_1266</name>
</gene>
<accession>A0A286RD27</accession>
<feature type="region of interest" description="Disordered" evidence="1">
    <location>
        <begin position="1"/>
        <end position="46"/>
    </location>
</feature>
<dbReference type="Proteomes" id="UP000215086">
    <property type="component" value="Chromosome"/>
</dbReference>
<reference evidence="2 3" key="1">
    <citation type="journal article" name="Front. Microbiol.">
        <title>Sugar Metabolism of the First Thermophilic Planctomycete Thermogutta terrifontis: Comparative Genomic and Transcriptomic Approaches.</title>
        <authorList>
            <person name="Elcheninov A.G."/>
            <person name="Menzel P."/>
            <person name="Gudbergsdottir S.R."/>
            <person name="Slesarev A.I."/>
            <person name="Kadnikov V.V."/>
            <person name="Krogh A."/>
            <person name="Bonch-Osmolovskaya E.A."/>
            <person name="Peng X."/>
            <person name="Kublanov I.V."/>
        </authorList>
    </citation>
    <scope>NUCLEOTIDE SEQUENCE [LARGE SCALE GENOMIC DNA]</scope>
    <source>
        <strain evidence="2 3">R1</strain>
    </source>
</reference>
<dbReference type="AlphaFoldDB" id="A0A286RD27"/>
<dbReference type="EMBL" id="CP018477">
    <property type="protein sequence ID" value="ASV73868.1"/>
    <property type="molecule type" value="Genomic_DNA"/>
</dbReference>
<evidence type="ECO:0000313" key="3">
    <source>
        <dbReference type="Proteomes" id="UP000215086"/>
    </source>
</evidence>
<name>A0A286RD27_9BACT</name>
<evidence type="ECO:0000256" key="1">
    <source>
        <dbReference type="SAM" id="MobiDB-lite"/>
    </source>
</evidence>
<sequence>MIGGTWRKGPGSFENTSSTARQGGKHAAKPSNSVPDPSRLLATPLG</sequence>